<feature type="region of interest" description="Disordered" evidence="1">
    <location>
        <begin position="1"/>
        <end position="160"/>
    </location>
</feature>
<dbReference type="Proteomes" id="UP000309038">
    <property type="component" value="Unassembled WGS sequence"/>
</dbReference>
<evidence type="ECO:0000313" key="2">
    <source>
        <dbReference type="EMBL" id="THG92785.1"/>
    </source>
</evidence>
<feature type="compositionally biased region" description="Acidic residues" evidence="1">
    <location>
        <begin position="118"/>
        <end position="127"/>
    </location>
</feature>
<dbReference type="EMBL" id="SGPJ01000936">
    <property type="protein sequence ID" value="THG92785.1"/>
    <property type="molecule type" value="Genomic_DNA"/>
</dbReference>
<accession>A0A4S4K509</accession>
<proteinExistence type="predicted"/>
<sequence>MVRNRNAKRNNNSHPRPVDRKEGTLKRWNKPSDIPMDEEDQFHASRDRILLEGDDIHSDDEGDEEEVFALKGIPDSEEEDEGEVGSEEDEDETPVPSATTSKKPSGKQRKQAPPSSDEQSDSESEEEGWGRSKAAYYSSNAAQLSSDDEEANEMEEQEANRLQAKIREVLNDDDFGLADVANIVMEQEE</sequence>
<gene>
    <name evidence="2" type="ORF">EW026_g8240</name>
</gene>
<name>A0A4S4K509_9APHY</name>
<feature type="compositionally biased region" description="Basic and acidic residues" evidence="1">
    <location>
        <begin position="16"/>
        <end position="25"/>
    </location>
</feature>
<organism evidence="2 3">
    <name type="scientific">Hermanssonia centrifuga</name>
    <dbReference type="NCBI Taxonomy" id="98765"/>
    <lineage>
        <taxon>Eukaryota</taxon>
        <taxon>Fungi</taxon>
        <taxon>Dikarya</taxon>
        <taxon>Basidiomycota</taxon>
        <taxon>Agaricomycotina</taxon>
        <taxon>Agaricomycetes</taxon>
        <taxon>Polyporales</taxon>
        <taxon>Meruliaceae</taxon>
        <taxon>Hermanssonia</taxon>
    </lineage>
</organism>
<keyword evidence="3" id="KW-1185">Reference proteome</keyword>
<comment type="caution">
    <text evidence="2">The sequence shown here is derived from an EMBL/GenBank/DDBJ whole genome shotgun (WGS) entry which is preliminary data.</text>
</comment>
<evidence type="ECO:0000256" key="1">
    <source>
        <dbReference type="SAM" id="MobiDB-lite"/>
    </source>
</evidence>
<dbReference type="AlphaFoldDB" id="A0A4S4K509"/>
<feature type="compositionally biased region" description="Acidic residues" evidence="1">
    <location>
        <begin position="75"/>
        <end position="93"/>
    </location>
</feature>
<feature type="compositionally biased region" description="Acidic residues" evidence="1">
    <location>
        <begin position="57"/>
        <end position="67"/>
    </location>
</feature>
<feature type="compositionally biased region" description="Acidic residues" evidence="1">
    <location>
        <begin position="146"/>
        <end position="157"/>
    </location>
</feature>
<protein>
    <submittedName>
        <fullName evidence="2">Uncharacterized protein</fullName>
    </submittedName>
</protein>
<reference evidence="2 3" key="1">
    <citation type="submission" date="2019-02" db="EMBL/GenBank/DDBJ databases">
        <title>Genome sequencing of the rare red list fungi Phlebia centrifuga.</title>
        <authorList>
            <person name="Buettner E."/>
            <person name="Kellner H."/>
        </authorList>
    </citation>
    <scope>NUCLEOTIDE SEQUENCE [LARGE SCALE GENOMIC DNA]</scope>
    <source>
        <strain evidence="2 3">DSM 108282</strain>
    </source>
</reference>
<feature type="compositionally biased region" description="Basic and acidic residues" evidence="1">
    <location>
        <begin position="41"/>
        <end position="56"/>
    </location>
</feature>
<evidence type="ECO:0000313" key="3">
    <source>
        <dbReference type="Proteomes" id="UP000309038"/>
    </source>
</evidence>